<dbReference type="PANTHER" id="PTHR40076">
    <property type="entry name" value="MEMBRANE PROTEIN-RELATED"/>
    <property type="match status" value="1"/>
</dbReference>
<dbReference type="Proteomes" id="UP001596098">
    <property type="component" value="Unassembled WGS sequence"/>
</dbReference>
<keyword evidence="2" id="KW-0812">Transmembrane</keyword>
<accession>A0ABW1QYA6</accession>
<keyword evidence="5" id="KW-1185">Reference proteome</keyword>
<feature type="domain" description="DUF7847" evidence="3">
    <location>
        <begin position="194"/>
        <end position="280"/>
    </location>
</feature>
<gene>
    <name evidence="4" type="ORF">ACFPWU_13005</name>
</gene>
<evidence type="ECO:0000256" key="1">
    <source>
        <dbReference type="SAM" id="MobiDB-lite"/>
    </source>
</evidence>
<evidence type="ECO:0000256" key="2">
    <source>
        <dbReference type="SAM" id="Phobius"/>
    </source>
</evidence>
<evidence type="ECO:0000313" key="5">
    <source>
        <dbReference type="Proteomes" id="UP001596098"/>
    </source>
</evidence>
<proteinExistence type="predicted"/>
<feature type="region of interest" description="Disordered" evidence="1">
    <location>
        <begin position="1"/>
        <end position="72"/>
    </location>
</feature>
<dbReference type="RefSeq" id="WP_128219277.1">
    <property type="nucleotide sequence ID" value="NZ_CP034929.1"/>
</dbReference>
<sequence length="297" mass="31116">MSSTPPDDPNTPDGQNPYGQDPYGQQPPQDPHGRPIPPQDPYSQPQYGQNPYGQNPYGQQPYGQPQGKAQYDGTQPLQRWSATDSFGWAWRAFKGNWGVLVLLTLLMGLLTGGVSVGSVIADGGFDELTNLDSTGASGGFSLASMIGNVLTMLISLLFTAAFAKAGILATRGHRLKFGDLFTDINWVQVFLVSLLTSVITMIGIVLCVLPGIIAAVLLCFAVYAVVGAGDNAIAALKTSVNLVKGAPGQVILLLLLSVLVVTAGVCACGVGFLVAYPITTLALAHAFQALRGEPIVG</sequence>
<dbReference type="EMBL" id="JBHSQI010000007">
    <property type="protein sequence ID" value="MFC6154582.1"/>
    <property type="molecule type" value="Genomic_DNA"/>
</dbReference>
<organism evidence="4 5">
    <name type="scientific">Nocardioides yefusunii</name>
    <dbReference type="NCBI Taxonomy" id="2500546"/>
    <lineage>
        <taxon>Bacteria</taxon>
        <taxon>Bacillati</taxon>
        <taxon>Actinomycetota</taxon>
        <taxon>Actinomycetes</taxon>
        <taxon>Propionibacteriales</taxon>
        <taxon>Nocardioidaceae</taxon>
        <taxon>Nocardioides</taxon>
    </lineage>
</organism>
<feature type="compositionally biased region" description="Low complexity" evidence="1">
    <location>
        <begin position="44"/>
        <end position="67"/>
    </location>
</feature>
<feature type="transmembrane region" description="Helical" evidence="2">
    <location>
        <begin position="140"/>
        <end position="163"/>
    </location>
</feature>
<name>A0ABW1QYA6_9ACTN</name>
<feature type="transmembrane region" description="Helical" evidence="2">
    <location>
        <begin position="184"/>
        <end position="206"/>
    </location>
</feature>
<protein>
    <recommendedName>
        <fullName evidence="3">DUF7847 domain-containing protein</fullName>
    </recommendedName>
</protein>
<feature type="compositionally biased region" description="Low complexity" evidence="1">
    <location>
        <begin position="11"/>
        <end position="27"/>
    </location>
</feature>
<feature type="transmembrane region" description="Helical" evidence="2">
    <location>
        <begin position="250"/>
        <end position="276"/>
    </location>
</feature>
<dbReference type="PANTHER" id="PTHR40076:SF1">
    <property type="entry name" value="MEMBRANE PROTEIN"/>
    <property type="match status" value="1"/>
</dbReference>
<comment type="caution">
    <text evidence="4">The sequence shown here is derived from an EMBL/GenBank/DDBJ whole genome shotgun (WGS) entry which is preliminary data.</text>
</comment>
<keyword evidence="2" id="KW-1133">Transmembrane helix</keyword>
<dbReference type="Pfam" id="PF25231">
    <property type="entry name" value="DUF7847"/>
    <property type="match status" value="1"/>
</dbReference>
<reference evidence="5" key="1">
    <citation type="journal article" date="2019" name="Int. J. Syst. Evol. Microbiol.">
        <title>The Global Catalogue of Microorganisms (GCM) 10K type strain sequencing project: providing services to taxonomists for standard genome sequencing and annotation.</title>
        <authorList>
            <consortium name="The Broad Institute Genomics Platform"/>
            <consortium name="The Broad Institute Genome Sequencing Center for Infectious Disease"/>
            <person name="Wu L."/>
            <person name="Ma J."/>
        </authorList>
    </citation>
    <scope>NUCLEOTIDE SEQUENCE [LARGE SCALE GENOMIC DNA]</scope>
    <source>
        <strain evidence="5">DFY28</strain>
    </source>
</reference>
<evidence type="ECO:0000259" key="3">
    <source>
        <dbReference type="Pfam" id="PF25231"/>
    </source>
</evidence>
<dbReference type="InterPro" id="IPR010380">
    <property type="entry name" value="DUF975"/>
</dbReference>
<feature type="compositionally biased region" description="Pro residues" evidence="1">
    <location>
        <begin position="28"/>
        <end position="40"/>
    </location>
</feature>
<feature type="transmembrane region" description="Helical" evidence="2">
    <location>
        <begin position="97"/>
        <end position="120"/>
    </location>
</feature>
<keyword evidence="2" id="KW-0472">Membrane</keyword>
<feature type="transmembrane region" description="Helical" evidence="2">
    <location>
        <begin position="212"/>
        <end position="229"/>
    </location>
</feature>
<evidence type="ECO:0000313" key="4">
    <source>
        <dbReference type="EMBL" id="MFC6154582.1"/>
    </source>
</evidence>
<dbReference type="InterPro" id="IPR057169">
    <property type="entry name" value="DUF7847"/>
</dbReference>